<sequence>MNAAVAPTPPLLSRVARQRCVVAISRRAFRAIWALAMALHAVGAAFHVAMLLLHEYLYREELHSFLGYLGDGLYRFFPTIITLNAVFAGLHALTFAGTLASSFYQRELTFHFTSRMALATPEDLAGGTLSSSATSKHASQPPAQRWLASFQLHSRELAGRVNSRTVGWRPVRWARRLYRVGTLLLYLLFSRRGLFGMESRYFPQVFALREAVEIVFQTYQALRLSRHVSTVWINRLLSLVIVANCWATPIVRLLFRRDRQESQRRLACLVLDLALDVTSVFVIPLTVFWPYARSFRADYLDFPFLNYYDDTWFVRAVAENQQLFVMSSFDLMTKALPWLTLISTLRSIKATFRLLPDTDVLPAAVKASAVHAEEHQRSPAPSPSSPPPPPPPPPAYRRQSSGRPLSSPAHTPLHRVMDALMVVWGVAVGGLHFHASAVATLVHSNTGCLLEVRPWFSSDYNCAVLEVHCEAWRLRGVHDLETVLAPLAPARLQSLIFSSCRDLVMPRRLRRFPRLQVLKLFNVTLRAWDATAALTADAHPTIQLLYLVDVNMTGIPEGLRTQPFPPTLQDIELCGTNVTALPTDLDVIWGGEERYLDYFVLENVYGDGLQRVPELLETLHVRHLSLCAADIAALPESFFWGNSSLELFDVSSNPRLREIPERRDLVEEASSGADPADVVESRRTPLWELHVQFTAVATLPAWIAVAEPASPDWTDTQLVVYAERSPLCDGGASALPELSAAVAVDCAHLPPNATRRLLYPLESELLWRAASAARWLQHND</sequence>
<dbReference type="Gene3D" id="3.80.10.10">
    <property type="entry name" value="Ribonuclease Inhibitor"/>
    <property type="match status" value="1"/>
</dbReference>
<dbReference type="EMBL" id="JAKCXM010000631">
    <property type="protein sequence ID" value="KAJ0392465.1"/>
    <property type="molecule type" value="Genomic_DNA"/>
</dbReference>
<name>A0AAD5LAN6_PYTIN</name>
<comment type="caution">
    <text evidence="3">The sequence shown here is derived from an EMBL/GenBank/DDBJ whole genome shotgun (WGS) entry which is preliminary data.</text>
</comment>
<evidence type="ECO:0000256" key="1">
    <source>
        <dbReference type="SAM" id="MobiDB-lite"/>
    </source>
</evidence>
<proteinExistence type="predicted"/>
<reference evidence="3" key="1">
    <citation type="submission" date="2021-12" db="EMBL/GenBank/DDBJ databases">
        <title>Prjna785345.</title>
        <authorList>
            <person name="Rujirawat T."/>
            <person name="Krajaejun T."/>
        </authorList>
    </citation>
    <scope>NUCLEOTIDE SEQUENCE</scope>
    <source>
        <strain evidence="3">Pi057C3</strain>
    </source>
</reference>
<evidence type="ECO:0000256" key="2">
    <source>
        <dbReference type="SAM" id="Phobius"/>
    </source>
</evidence>
<keyword evidence="2" id="KW-0812">Transmembrane</keyword>
<feature type="transmembrane region" description="Helical" evidence="2">
    <location>
        <begin position="232"/>
        <end position="255"/>
    </location>
</feature>
<dbReference type="SUPFAM" id="SSF52058">
    <property type="entry name" value="L domain-like"/>
    <property type="match status" value="1"/>
</dbReference>
<feature type="region of interest" description="Disordered" evidence="1">
    <location>
        <begin position="372"/>
        <end position="408"/>
    </location>
</feature>
<dbReference type="AlphaFoldDB" id="A0AAD5LAN6"/>
<feature type="transmembrane region" description="Helical" evidence="2">
    <location>
        <begin position="73"/>
        <end position="96"/>
    </location>
</feature>
<dbReference type="InterPro" id="IPR032675">
    <property type="entry name" value="LRR_dom_sf"/>
</dbReference>
<accession>A0AAD5LAN6</accession>
<keyword evidence="2" id="KW-0472">Membrane</keyword>
<keyword evidence="4" id="KW-1185">Reference proteome</keyword>
<protein>
    <submittedName>
        <fullName evidence="3">Uncharacterized protein</fullName>
    </submittedName>
</protein>
<gene>
    <name evidence="3" type="ORF">P43SY_008414</name>
</gene>
<feature type="transmembrane region" description="Helical" evidence="2">
    <location>
        <begin position="177"/>
        <end position="195"/>
    </location>
</feature>
<organism evidence="3 4">
    <name type="scientific">Pythium insidiosum</name>
    <name type="common">Pythiosis disease agent</name>
    <dbReference type="NCBI Taxonomy" id="114742"/>
    <lineage>
        <taxon>Eukaryota</taxon>
        <taxon>Sar</taxon>
        <taxon>Stramenopiles</taxon>
        <taxon>Oomycota</taxon>
        <taxon>Peronosporomycetes</taxon>
        <taxon>Pythiales</taxon>
        <taxon>Pythiaceae</taxon>
        <taxon>Pythium</taxon>
    </lineage>
</organism>
<keyword evidence="2" id="KW-1133">Transmembrane helix</keyword>
<dbReference type="Proteomes" id="UP001209570">
    <property type="component" value="Unassembled WGS sequence"/>
</dbReference>
<feature type="transmembrane region" description="Helical" evidence="2">
    <location>
        <begin position="32"/>
        <end position="53"/>
    </location>
</feature>
<feature type="compositionally biased region" description="Pro residues" evidence="1">
    <location>
        <begin position="380"/>
        <end position="395"/>
    </location>
</feature>
<evidence type="ECO:0000313" key="4">
    <source>
        <dbReference type="Proteomes" id="UP001209570"/>
    </source>
</evidence>
<feature type="transmembrane region" description="Helical" evidence="2">
    <location>
        <begin position="267"/>
        <end position="292"/>
    </location>
</feature>
<evidence type="ECO:0000313" key="3">
    <source>
        <dbReference type="EMBL" id="KAJ0392465.1"/>
    </source>
</evidence>